<feature type="non-terminal residue" evidence="2">
    <location>
        <position position="64"/>
    </location>
</feature>
<gene>
    <name evidence="2" type="ORF">SPARVUS_LOCUS7597937</name>
</gene>
<reference evidence="2" key="1">
    <citation type="submission" date="2023-05" db="EMBL/GenBank/DDBJ databases">
        <authorList>
            <person name="Stuckert A."/>
        </authorList>
    </citation>
    <scope>NUCLEOTIDE SEQUENCE</scope>
</reference>
<name>A0ABN9DNT5_9NEOB</name>
<sequence>MSCQSAPDIVHSHQSLPSRGLQSKGDNSHCQFRQEHLPCQHVFGTSEEPHTDTGRTCKLQARSA</sequence>
<evidence type="ECO:0000313" key="2">
    <source>
        <dbReference type="EMBL" id="CAI9573141.1"/>
    </source>
</evidence>
<proteinExistence type="predicted"/>
<feature type="compositionally biased region" description="Polar residues" evidence="1">
    <location>
        <begin position="12"/>
        <end position="29"/>
    </location>
</feature>
<dbReference type="Proteomes" id="UP001162483">
    <property type="component" value="Unassembled WGS sequence"/>
</dbReference>
<evidence type="ECO:0000313" key="3">
    <source>
        <dbReference type="Proteomes" id="UP001162483"/>
    </source>
</evidence>
<comment type="caution">
    <text evidence="2">The sequence shown here is derived from an EMBL/GenBank/DDBJ whole genome shotgun (WGS) entry which is preliminary data.</text>
</comment>
<keyword evidence="3" id="KW-1185">Reference proteome</keyword>
<protein>
    <submittedName>
        <fullName evidence="2">Uncharacterized protein</fullName>
    </submittedName>
</protein>
<dbReference type="EMBL" id="CATNWA010014544">
    <property type="protein sequence ID" value="CAI9573141.1"/>
    <property type="molecule type" value="Genomic_DNA"/>
</dbReference>
<evidence type="ECO:0000256" key="1">
    <source>
        <dbReference type="SAM" id="MobiDB-lite"/>
    </source>
</evidence>
<accession>A0ABN9DNT5</accession>
<organism evidence="2 3">
    <name type="scientific">Staurois parvus</name>
    <dbReference type="NCBI Taxonomy" id="386267"/>
    <lineage>
        <taxon>Eukaryota</taxon>
        <taxon>Metazoa</taxon>
        <taxon>Chordata</taxon>
        <taxon>Craniata</taxon>
        <taxon>Vertebrata</taxon>
        <taxon>Euteleostomi</taxon>
        <taxon>Amphibia</taxon>
        <taxon>Batrachia</taxon>
        <taxon>Anura</taxon>
        <taxon>Neobatrachia</taxon>
        <taxon>Ranoidea</taxon>
        <taxon>Ranidae</taxon>
        <taxon>Staurois</taxon>
    </lineage>
</organism>
<feature type="region of interest" description="Disordered" evidence="1">
    <location>
        <begin position="43"/>
        <end position="64"/>
    </location>
</feature>
<feature type="region of interest" description="Disordered" evidence="1">
    <location>
        <begin position="1"/>
        <end position="29"/>
    </location>
</feature>